<proteinExistence type="predicted"/>
<protein>
    <submittedName>
        <fullName evidence="2">Protein jag</fullName>
    </submittedName>
</protein>
<dbReference type="Pfam" id="PF01424">
    <property type="entry name" value="R3H"/>
    <property type="match status" value="1"/>
</dbReference>
<dbReference type="RefSeq" id="WP_190597455.1">
    <property type="nucleotide sequence ID" value="NZ_JADEVV010000032.1"/>
</dbReference>
<dbReference type="CDD" id="cd02644">
    <property type="entry name" value="R3H_jag"/>
    <property type="match status" value="1"/>
</dbReference>
<dbReference type="Gene3D" id="3.30.300.20">
    <property type="match status" value="1"/>
</dbReference>
<dbReference type="SMART" id="SM00393">
    <property type="entry name" value="R3H"/>
    <property type="match status" value="1"/>
</dbReference>
<sequence>MEKIVTQAQIWLEELLTLMGFASSVTVAGDKENTLVMGPWLVIEEKNLSSSQIEQLLAENGLALDAIQYLLNASLRPTVADGGINFTPITVELAEFRSRRQSELISLSEMAAQRVRETLEPVEMADMTAADRRQVHSFFQDSQDLETESQGYEPHRRLVIRPRR</sequence>
<name>A0ABR9VT41_9SYNC</name>
<dbReference type="InterPro" id="IPR034079">
    <property type="entry name" value="R3H_KhpB"/>
</dbReference>
<dbReference type="PANTHER" id="PTHR35800">
    <property type="entry name" value="PROTEIN JAG"/>
    <property type="match status" value="1"/>
</dbReference>
<dbReference type="PROSITE" id="PS51061">
    <property type="entry name" value="R3H"/>
    <property type="match status" value="1"/>
</dbReference>
<dbReference type="InterPro" id="IPR001374">
    <property type="entry name" value="R3H_dom"/>
</dbReference>
<dbReference type="InterPro" id="IPR036867">
    <property type="entry name" value="R3H_dom_sf"/>
</dbReference>
<reference evidence="2 3" key="1">
    <citation type="submission" date="2020-10" db="EMBL/GenBank/DDBJ databases">
        <authorList>
            <person name="Castelo-Branco R."/>
            <person name="Eusebio N."/>
            <person name="Adriana R."/>
            <person name="Vieira A."/>
            <person name="Brugerolle De Fraissinette N."/>
            <person name="Rezende De Castro R."/>
            <person name="Schneider M.P."/>
            <person name="Vasconcelos V."/>
            <person name="Leao P.N."/>
        </authorList>
    </citation>
    <scope>NUCLEOTIDE SEQUENCE [LARGE SCALE GENOMIC DNA]</scope>
    <source>
        <strain evidence="2 3">LEGE 00031</strain>
    </source>
</reference>
<dbReference type="InterPro" id="IPR039247">
    <property type="entry name" value="KhpB"/>
</dbReference>
<evidence type="ECO:0000259" key="1">
    <source>
        <dbReference type="PROSITE" id="PS51061"/>
    </source>
</evidence>
<evidence type="ECO:0000313" key="3">
    <source>
        <dbReference type="Proteomes" id="UP000658720"/>
    </source>
</evidence>
<dbReference type="EMBL" id="JADEVV010000032">
    <property type="protein sequence ID" value="MBE9254525.1"/>
    <property type="molecule type" value="Genomic_DNA"/>
</dbReference>
<gene>
    <name evidence="2" type="ORF">IQ217_11865</name>
</gene>
<keyword evidence="3" id="KW-1185">Reference proteome</keyword>
<feature type="domain" description="R3H" evidence="1">
    <location>
        <begin position="98"/>
        <end position="164"/>
    </location>
</feature>
<organism evidence="2 3">
    <name type="scientific">Synechocystis salina LEGE 00031</name>
    <dbReference type="NCBI Taxonomy" id="1828736"/>
    <lineage>
        <taxon>Bacteria</taxon>
        <taxon>Bacillati</taxon>
        <taxon>Cyanobacteriota</taxon>
        <taxon>Cyanophyceae</taxon>
        <taxon>Synechococcales</taxon>
        <taxon>Merismopediaceae</taxon>
        <taxon>Synechocystis</taxon>
    </lineage>
</organism>
<dbReference type="Proteomes" id="UP000658720">
    <property type="component" value="Unassembled WGS sequence"/>
</dbReference>
<dbReference type="SUPFAM" id="SSF82708">
    <property type="entry name" value="R3H domain"/>
    <property type="match status" value="1"/>
</dbReference>
<dbReference type="Gene3D" id="3.30.1370.50">
    <property type="entry name" value="R3H-like domain"/>
    <property type="match status" value="1"/>
</dbReference>
<accession>A0ABR9VT41</accession>
<dbReference type="PANTHER" id="PTHR35800:SF1">
    <property type="entry name" value="RNA-BINDING PROTEIN KHPB"/>
    <property type="match status" value="1"/>
</dbReference>
<comment type="caution">
    <text evidence="2">The sequence shown here is derived from an EMBL/GenBank/DDBJ whole genome shotgun (WGS) entry which is preliminary data.</text>
</comment>
<evidence type="ECO:0000313" key="2">
    <source>
        <dbReference type="EMBL" id="MBE9254525.1"/>
    </source>
</evidence>
<dbReference type="InterPro" id="IPR015946">
    <property type="entry name" value="KH_dom-like_a/b"/>
</dbReference>